<accession>A0ABY6KEG7</accession>
<dbReference type="PANTHER" id="PTHR37984">
    <property type="entry name" value="PROTEIN CBG26694"/>
    <property type="match status" value="1"/>
</dbReference>
<dbReference type="InterPro" id="IPR043502">
    <property type="entry name" value="DNA/RNA_pol_sf"/>
</dbReference>
<keyword evidence="2" id="KW-1185">Reference proteome</keyword>
<name>A0ABY6KEG7_9ARAC</name>
<dbReference type="InterPro" id="IPR050951">
    <property type="entry name" value="Retrovirus_Pol_polyprotein"/>
</dbReference>
<dbReference type="PANTHER" id="PTHR37984:SF5">
    <property type="entry name" value="PROTEIN NYNRIN-LIKE"/>
    <property type="match status" value="1"/>
</dbReference>
<gene>
    <name evidence="1" type="ORF">LAZ67_4004432</name>
</gene>
<evidence type="ECO:0000313" key="1">
    <source>
        <dbReference type="EMBL" id="UYV67225.1"/>
    </source>
</evidence>
<protein>
    <submittedName>
        <fullName evidence="1">K02A2.6-like</fullName>
    </submittedName>
</protein>
<dbReference type="Proteomes" id="UP001235939">
    <property type="component" value="Chromosome 04"/>
</dbReference>
<evidence type="ECO:0000313" key="2">
    <source>
        <dbReference type="Proteomes" id="UP001235939"/>
    </source>
</evidence>
<dbReference type="SUPFAM" id="SSF56672">
    <property type="entry name" value="DNA/RNA polymerases"/>
    <property type="match status" value="1"/>
</dbReference>
<dbReference type="Gene3D" id="3.10.10.10">
    <property type="entry name" value="HIV Type 1 Reverse Transcriptase, subunit A, domain 1"/>
    <property type="match status" value="1"/>
</dbReference>
<dbReference type="EMBL" id="CP092866">
    <property type="protein sequence ID" value="UYV67225.1"/>
    <property type="molecule type" value="Genomic_DNA"/>
</dbReference>
<sequence length="152" mass="17345">MGLRSSLIPFPIKDKVKKELYDMEAMGIIKKVNRPNSSHMVIVRKDEKLRICLDSSDLNNILKAFGNSLLMRKHSHIQPFQHHGEIFLSTSTLFDIKTAPAIMQQILIDLLSDLKGLENQKSVFEKEQIKFLGNLISRVGIQIDPNKCYPEA</sequence>
<reference evidence="1 2" key="1">
    <citation type="submission" date="2022-01" db="EMBL/GenBank/DDBJ databases">
        <title>A chromosomal length assembly of Cordylochernes scorpioides.</title>
        <authorList>
            <person name="Zeh D."/>
            <person name="Zeh J."/>
        </authorList>
    </citation>
    <scope>NUCLEOTIDE SEQUENCE [LARGE SCALE GENOMIC DNA]</scope>
    <source>
        <strain evidence="1">IN4F17</strain>
        <tissue evidence="1">Whole Body</tissue>
    </source>
</reference>
<proteinExistence type="predicted"/>
<organism evidence="1 2">
    <name type="scientific">Cordylochernes scorpioides</name>
    <dbReference type="NCBI Taxonomy" id="51811"/>
    <lineage>
        <taxon>Eukaryota</taxon>
        <taxon>Metazoa</taxon>
        <taxon>Ecdysozoa</taxon>
        <taxon>Arthropoda</taxon>
        <taxon>Chelicerata</taxon>
        <taxon>Arachnida</taxon>
        <taxon>Pseudoscorpiones</taxon>
        <taxon>Cheliferoidea</taxon>
        <taxon>Chernetidae</taxon>
        <taxon>Cordylochernes</taxon>
    </lineage>
</organism>